<proteinExistence type="predicted"/>
<protein>
    <submittedName>
        <fullName evidence="1">Uncharacterized protein</fullName>
    </submittedName>
</protein>
<sequence length="55" mass="6016">MHNDVSITIHIDNQGNVKNSPEQTAQQAKQLAQLIQAQVLDVLSKQQRSGGLLAH</sequence>
<evidence type="ECO:0000313" key="2">
    <source>
        <dbReference type="Proteomes" id="UP000295537"/>
    </source>
</evidence>
<gene>
    <name evidence="1" type="ORF">EV693_105103</name>
</gene>
<reference evidence="1 2" key="1">
    <citation type="submission" date="2019-03" db="EMBL/GenBank/DDBJ databases">
        <title>Genomic Encyclopedia of Type Strains, Phase IV (KMG-IV): sequencing the most valuable type-strain genomes for metagenomic binning, comparative biology and taxonomic classification.</title>
        <authorList>
            <person name="Goeker M."/>
        </authorList>
    </citation>
    <scope>NUCLEOTIDE SEQUENCE [LARGE SCALE GENOMIC DNA]</scope>
    <source>
        <strain evidence="1 2">DSM 16380</strain>
    </source>
</reference>
<accession>A0A4R2N9E5</accession>
<keyword evidence="2" id="KW-1185">Reference proteome</keyword>
<dbReference type="Proteomes" id="UP000295537">
    <property type="component" value="Unassembled WGS sequence"/>
</dbReference>
<organism evidence="1 2">
    <name type="scientific">Nicoletella semolina</name>
    <dbReference type="NCBI Taxonomy" id="271160"/>
    <lineage>
        <taxon>Bacteria</taxon>
        <taxon>Pseudomonadati</taxon>
        <taxon>Pseudomonadota</taxon>
        <taxon>Gammaproteobacteria</taxon>
        <taxon>Pasteurellales</taxon>
        <taxon>Pasteurellaceae</taxon>
        <taxon>Nicoletella</taxon>
    </lineage>
</organism>
<dbReference type="AlphaFoldDB" id="A0A4R2N9E5"/>
<name>A0A4R2N9E5_9PAST</name>
<dbReference type="EMBL" id="SLXJ01000005">
    <property type="protein sequence ID" value="TCP17634.1"/>
    <property type="molecule type" value="Genomic_DNA"/>
</dbReference>
<comment type="caution">
    <text evidence="1">The sequence shown here is derived from an EMBL/GenBank/DDBJ whole genome shotgun (WGS) entry which is preliminary data.</text>
</comment>
<evidence type="ECO:0000313" key="1">
    <source>
        <dbReference type="EMBL" id="TCP17634.1"/>
    </source>
</evidence>